<feature type="domain" description="BPL/LPL catalytic" evidence="1">
    <location>
        <begin position="128"/>
        <end position="320"/>
    </location>
</feature>
<dbReference type="Proteomes" id="UP000305888">
    <property type="component" value="Plasmid pD4M1A"/>
</dbReference>
<dbReference type="InterPro" id="IPR045864">
    <property type="entry name" value="aa-tRNA-synth_II/BPL/LPL"/>
</dbReference>
<organism evidence="2 3">
    <name type="scientific">Paroceanicella profunda</name>
    <dbReference type="NCBI Taxonomy" id="2579971"/>
    <lineage>
        <taxon>Bacteria</taxon>
        <taxon>Pseudomonadati</taxon>
        <taxon>Pseudomonadota</taxon>
        <taxon>Alphaproteobacteria</taxon>
        <taxon>Rhodobacterales</taxon>
        <taxon>Paracoccaceae</taxon>
        <taxon>Paroceanicella</taxon>
    </lineage>
</organism>
<reference evidence="2 3" key="1">
    <citation type="submission" date="2019-06" db="EMBL/GenBank/DDBJ databases">
        <title>Genome sequence of Rhodobacteraceae bacterium D4M1.</title>
        <authorList>
            <person name="Cao J."/>
        </authorList>
    </citation>
    <scope>NUCLEOTIDE SEQUENCE [LARGE SCALE GENOMIC DNA]</scope>
    <source>
        <strain evidence="2 3">D4M1</strain>
        <plasmid evidence="3">pd4m1a</plasmid>
    </source>
</reference>
<dbReference type="PANTHER" id="PTHR43679:SF2">
    <property type="entry name" value="OCTANOYL-[GCVH]:PROTEIN N-OCTANOYLTRANSFERASE"/>
    <property type="match status" value="1"/>
</dbReference>
<gene>
    <name evidence="2" type="ORF">FDP22_18570</name>
</gene>
<accession>A0A5B8G3E8</accession>
<dbReference type="RefSeq" id="WP_138573808.1">
    <property type="nucleotide sequence ID" value="NZ_CP040819.1"/>
</dbReference>
<dbReference type="EMBL" id="CP040819">
    <property type="protein sequence ID" value="QDL93889.1"/>
    <property type="molecule type" value="Genomic_DNA"/>
</dbReference>
<dbReference type="GO" id="GO:0016874">
    <property type="term" value="F:ligase activity"/>
    <property type="evidence" value="ECO:0007669"/>
    <property type="project" value="UniProtKB-KW"/>
</dbReference>
<dbReference type="SUPFAM" id="SSF55681">
    <property type="entry name" value="Class II aaRS and biotin synthetases"/>
    <property type="match status" value="1"/>
</dbReference>
<keyword evidence="2" id="KW-0614">Plasmid</keyword>
<dbReference type="AlphaFoldDB" id="A0A5B8G3E8"/>
<dbReference type="Gene3D" id="3.30.930.10">
    <property type="entry name" value="Bira Bifunctional Protein, Domain 2"/>
    <property type="match status" value="1"/>
</dbReference>
<dbReference type="KEGG" id="ppru:FDP22_18570"/>
<evidence type="ECO:0000313" key="3">
    <source>
        <dbReference type="Proteomes" id="UP000305888"/>
    </source>
</evidence>
<keyword evidence="2" id="KW-0436">Ligase</keyword>
<dbReference type="Pfam" id="PF21948">
    <property type="entry name" value="LplA-B_cat"/>
    <property type="match status" value="1"/>
</dbReference>
<dbReference type="PANTHER" id="PTHR43679">
    <property type="entry name" value="OCTANOYLTRANSFERASE LIPM-RELATED"/>
    <property type="match status" value="1"/>
</dbReference>
<evidence type="ECO:0000313" key="2">
    <source>
        <dbReference type="EMBL" id="QDL93889.1"/>
    </source>
</evidence>
<dbReference type="InterPro" id="IPR050664">
    <property type="entry name" value="Octanoyltrans_LipM/LipL"/>
</dbReference>
<sequence>MHGEYKVQGGKLVVADVELRDGRLADVQISGDFFLEPDGALDDIRAALNGLPGTAPAEEMVAALRAGLRPDATLVGFTPESIAIAVRRALGVSRGWRDFEWQIIDSGPQTPAMHLALDEVLARAVASGQRAPTLRFWEWERPAIIIGNFQSLRNEVDLDAAAEMGVEIVRRVTGGGAMFVEPGTAITYSLYAPGELVGDMSFADSYAFLDAWVLKALTAVGIDAFYKPLNDISSPKGKIGGAAQKRYANGTVLHHVTMAYDMDAAKMTRVLRIGREKLSDKGIASAAKRVDPVRSQTGLERTEVIRRMKEVFVDLNGGTPGDITAEEYAAAQELARGKFSDPAWLNHIP</sequence>
<dbReference type="CDD" id="cd16443">
    <property type="entry name" value="LplA"/>
    <property type="match status" value="1"/>
</dbReference>
<name>A0A5B8G3E8_9RHOB</name>
<dbReference type="PROSITE" id="PS51733">
    <property type="entry name" value="BPL_LPL_CATALYTIC"/>
    <property type="match status" value="1"/>
</dbReference>
<dbReference type="OrthoDB" id="9787898at2"/>
<geneLocation type="plasmid" evidence="3">
    <name>pd4m1a</name>
</geneLocation>
<protein>
    <submittedName>
        <fullName evidence="2">Lipoate--protein ligase family protein</fullName>
    </submittedName>
</protein>
<evidence type="ECO:0000259" key="1">
    <source>
        <dbReference type="PROSITE" id="PS51733"/>
    </source>
</evidence>
<dbReference type="Gene3D" id="3.30.390.50">
    <property type="entry name" value="CO dehydrogenase flavoprotein, C-terminal domain"/>
    <property type="match status" value="1"/>
</dbReference>
<proteinExistence type="predicted"/>
<dbReference type="InterPro" id="IPR004143">
    <property type="entry name" value="BPL_LPL_catalytic"/>
</dbReference>
<keyword evidence="3" id="KW-1185">Reference proteome</keyword>